<sequence length="70" mass="8279">SLPASFFGVTLLQTYQYYDRYWHDTIWLKLFVLTHATRILDTVQVVTVIHSNWWYLIENYANTSALAIVP</sequence>
<name>A0A2H3J542_WOLCO</name>
<proteinExistence type="predicted"/>
<evidence type="ECO:0000313" key="1">
    <source>
        <dbReference type="EMBL" id="PCH37350.1"/>
    </source>
</evidence>
<evidence type="ECO:0000313" key="2">
    <source>
        <dbReference type="Proteomes" id="UP000218811"/>
    </source>
</evidence>
<feature type="non-terminal residue" evidence="1">
    <location>
        <position position="1"/>
    </location>
</feature>
<dbReference type="EMBL" id="KB467920">
    <property type="protein sequence ID" value="PCH37350.1"/>
    <property type="molecule type" value="Genomic_DNA"/>
</dbReference>
<accession>A0A2H3J542</accession>
<dbReference type="OrthoDB" id="2535105at2759"/>
<reference evidence="1 2" key="1">
    <citation type="journal article" date="2012" name="Science">
        <title>The Paleozoic origin of enzymatic lignin decomposition reconstructed from 31 fungal genomes.</title>
        <authorList>
            <person name="Floudas D."/>
            <person name="Binder M."/>
            <person name="Riley R."/>
            <person name="Barry K."/>
            <person name="Blanchette R.A."/>
            <person name="Henrissat B."/>
            <person name="Martinez A.T."/>
            <person name="Otillar R."/>
            <person name="Spatafora J.W."/>
            <person name="Yadav J.S."/>
            <person name="Aerts A."/>
            <person name="Benoit I."/>
            <person name="Boyd A."/>
            <person name="Carlson A."/>
            <person name="Copeland A."/>
            <person name="Coutinho P.M."/>
            <person name="de Vries R.P."/>
            <person name="Ferreira P."/>
            <person name="Findley K."/>
            <person name="Foster B."/>
            <person name="Gaskell J."/>
            <person name="Glotzer D."/>
            <person name="Gorecki P."/>
            <person name="Heitman J."/>
            <person name="Hesse C."/>
            <person name="Hori C."/>
            <person name="Igarashi K."/>
            <person name="Jurgens J.A."/>
            <person name="Kallen N."/>
            <person name="Kersten P."/>
            <person name="Kohler A."/>
            <person name="Kuees U."/>
            <person name="Kumar T.K.A."/>
            <person name="Kuo A."/>
            <person name="LaButti K."/>
            <person name="Larrondo L.F."/>
            <person name="Lindquist E."/>
            <person name="Ling A."/>
            <person name="Lombard V."/>
            <person name="Lucas S."/>
            <person name="Lundell T."/>
            <person name="Martin R."/>
            <person name="McLaughlin D.J."/>
            <person name="Morgenstern I."/>
            <person name="Morin E."/>
            <person name="Murat C."/>
            <person name="Nagy L.G."/>
            <person name="Nolan M."/>
            <person name="Ohm R.A."/>
            <person name="Patyshakuliyeva A."/>
            <person name="Rokas A."/>
            <person name="Ruiz-Duenas F.J."/>
            <person name="Sabat G."/>
            <person name="Salamov A."/>
            <person name="Samejima M."/>
            <person name="Schmutz J."/>
            <person name="Slot J.C."/>
            <person name="St John F."/>
            <person name="Stenlid J."/>
            <person name="Sun H."/>
            <person name="Sun S."/>
            <person name="Syed K."/>
            <person name="Tsang A."/>
            <person name="Wiebenga A."/>
            <person name="Young D."/>
            <person name="Pisabarro A."/>
            <person name="Eastwood D.C."/>
            <person name="Martin F."/>
            <person name="Cullen D."/>
            <person name="Grigoriev I.V."/>
            <person name="Hibbett D.S."/>
        </authorList>
    </citation>
    <scope>NUCLEOTIDE SEQUENCE [LARGE SCALE GENOMIC DNA]</scope>
    <source>
        <strain evidence="1 2">MD-104</strain>
    </source>
</reference>
<protein>
    <submittedName>
        <fullName evidence="1">Uncharacterized protein</fullName>
    </submittedName>
</protein>
<dbReference type="AlphaFoldDB" id="A0A2H3J542"/>
<dbReference type="Proteomes" id="UP000218811">
    <property type="component" value="Unassembled WGS sequence"/>
</dbReference>
<feature type="non-terminal residue" evidence="1">
    <location>
        <position position="70"/>
    </location>
</feature>
<organism evidence="1 2">
    <name type="scientific">Wolfiporia cocos (strain MD-104)</name>
    <name type="common">Brown rot fungus</name>
    <dbReference type="NCBI Taxonomy" id="742152"/>
    <lineage>
        <taxon>Eukaryota</taxon>
        <taxon>Fungi</taxon>
        <taxon>Dikarya</taxon>
        <taxon>Basidiomycota</taxon>
        <taxon>Agaricomycotina</taxon>
        <taxon>Agaricomycetes</taxon>
        <taxon>Polyporales</taxon>
        <taxon>Phaeolaceae</taxon>
        <taxon>Wolfiporia</taxon>
    </lineage>
</organism>
<keyword evidence="2" id="KW-1185">Reference proteome</keyword>
<gene>
    <name evidence="1" type="ORF">WOLCODRAFT_48358</name>
</gene>